<evidence type="ECO:0000256" key="2">
    <source>
        <dbReference type="ARBA" id="ARBA00022475"/>
    </source>
</evidence>
<evidence type="ECO:0000256" key="3">
    <source>
        <dbReference type="ARBA" id="ARBA00022692"/>
    </source>
</evidence>
<evidence type="ECO:0000313" key="8">
    <source>
        <dbReference type="Proteomes" id="UP001549363"/>
    </source>
</evidence>
<comment type="caution">
    <text evidence="7">The sequence shown here is derived from an EMBL/GenBank/DDBJ whole genome shotgun (WGS) entry which is preliminary data.</text>
</comment>
<comment type="subcellular location">
    <subcellularLocation>
        <location evidence="1">Cell membrane</location>
        <topology evidence="1">Multi-pass membrane protein</topology>
    </subcellularLocation>
</comment>
<dbReference type="Proteomes" id="UP001549363">
    <property type="component" value="Unassembled WGS sequence"/>
</dbReference>
<feature type="transmembrane region" description="Helical" evidence="6">
    <location>
        <begin position="158"/>
        <end position="182"/>
    </location>
</feature>
<keyword evidence="4 6" id="KW-1133">Transmembrane helix</keyword>
<evidence type="ECO:0000256" key="6">
    <source>
        <dbReference type="SAM" id="Phobius"/>
    </source>
</evidence>
<feature type="transmembrane region" description="Helical" evidence="6">
    <location>
        <begin position="126"/>
        <end position="146"/>
    </location>
</feature>
<dbReference type="Pfam" id="PF01810">
    <property type="entry name" value="LysE"/>
    <property type="match status" value="1"/>
</dbReference>
<proteinExistence type="predicted"/>
<dbReference type="EMBL" id="JBEPSB010000020">
    <property type="protein sequence ID" value="MET4562440.1"/>
    <property type="molecule type" value="Genomic_DNA"/>
</dbReference>
<name>A0ABV2PNA1_9BACI</name>
<dbReference type="InterPro" id="IPR001123">
    <property type="entry name" value="LeuE-type"/>
</dbReference>
<accession>A0ABV2PNA1</accession>
<evidence type="ECO:0000313" key="7">
    <source>
        <dbReference type="EMBL" id="MET4562440.1"/>
    </source>
</evidence>
<feature type="transmembrane region" description="Helical" evidence="6">
    <location>
        <begin position="16"/>
        <end position="35"/>
    </location>
</feature>
<keyword evidence="5 6" id="KW-0472">Membrane</keyword>
<keyword evidence="2" id="KW-1003">Cell membrane</keyword>
<evidence type="ECO:0000256" key="4">
    <source>
        <dbReference type="ARBA" id="ARBA00022989"/>
    </source>
</evidence>
<feature type="transmembrane region" description="Helical" evidence="6">
    <location>
        <begin position="47"/>
        <end position="68"/>
    </location>
</feature>
<feature type="transmembrane region" description="Helical" evidence="6">
    <location>
        <begin position="74"/>
        <end position="97"/>
    </location>
</feature>
<sequence>MKLILLHERSVSVSLYVAYVMVGLAIAMPVGAITVEMTKQGLKNGFVHGWAVGLGGMTIDIALIFALYMGLASILAMPMIQLPMWIIGAGFLLLLGLDSIKNAEHGITLAGEKVTKSFFKSYRNGLLVAVSPGNLVFWVNVFGVVLAKSYDQTESTSFLVIAAGVLSGILLHDIGLMTIVSVTRRAMSRKMIKTLTMVSGVLLIGFAGYFIYEFIQGIKVYM</sequence>
<dbReference type="PANTHER" id="PTHR30086">
    <property type="entry name" value="ARGININE EXPORTER PROTEIN ARGO"/>
    <property type="match status" value="1"/>
</dbReference>
<evidence type="ECO:0000256" key="5">
    <source>
        <dbReference type="ARBA" id="ARBA00023136"/>
    </source>
</evidence>
<organism evidence="7 8">
    <name type="scientific">Lysinibacillus parviboronicapiens</name>
    <dbReference type="NCBI Taxonomy" id="436516"/>
    <lineage>
        <taxon>Bacteria</taxon>
        <taxon>Bacillati</taxon>
        <taxon>Bacillota</taxon>
        <taxon>Bacilli</taxon>
        <taxon>Bacillales</taxon>
        <taxon>Bacillaceae</taxon>
        <taxon>Lysinibacillus</taxon>
    </lineage>
</organism>
<reference evidence="7 8" key="1">
    <citation type="submission" date="2024-06" db="EMBL/GenBank/DDBJ databases">
        <title>Sorghum-associated microbial communities from plants grown in Nebraska, USA.</title>
        <authorList>
            <person name="Schachtman D."/>
        </authorList>
    </citation>
    <scope>NUCLEOTIDE SEQUENCE [LARGE SCALE GENOMIC DNA]</scope>
    <source>
        <strain evidence="7 8">736</strain>
    </source>
</reference>
<feature type="transmembrane region" description="Helical" evidence="6">
    <location>
        <begin position="194"/>
        <end position="212"/>
    </location>
</feature>
<keyword evidence="3 6" id="KW-0812">Transmembrane</keyword>
<protein>
    <submittedName>
        <fullName evidence="7">Threonine/homoserine/homoserine lactone efflux protein</fullName>
    </submittedName>
</protein>
<gene>
    <name evidence="7" type="ORF">ABIA69_003630</name>
</gene>
<evidence type="ECO:0000256" key="1">
    <source>
        <dbReference type="ARBA" id="ARBA00004651"/>
    </source>
</evidence>
<dbReference type="PANTHER" id="PTHR30086:SF6">
    <property type="entry name" value="AMINO ACID EFFLUX PROTEIN YCGF-RELATED"/>
    <property type="match status" value="1"/>
</dbReference>
<keyword evidence="8" id="KW-1185">Reference proteome</keyword>